<feature type="non-terminal residue" evidence="2">
    <location>
        <position position="1"/>
    </location>
</feature>
<gene>
    <name evidence="2" type="ORF">IMG5_129240</name>
</gene>
<name>G0QW44_ICHMU</name>
<sequence>IKTNHKQAFQQIFNLVASKDTKLLDKKGLRDLFQTIDYQVSDDQFNEMVAKIFNKKELIGFEDFLKIFNLKLTEYTFNDVQNAFKLLAKDDDKYIGVEKIKIILSKNGLQDKEIEFLIHQLEPFTDGQKRVNYKEFLNSLTSI</sequence>
<evidence type="ECO:0000313" key="2">
    <source>
        <dbReference type="EMBL" id="EGR30564.1"/>
    </source>
</evidence>
<evidence type="ECO:0000256" key="1">
    <source>
        <dbReference type="ARBA" id="ARBA00022737"/>
    </source>
</evidence>
<keyword evidence="1" id="KW-0677">Repeat</keyword>
<dbReference type="Gene3D" id="1.10.238.10">
    <property type="entry name" value="EF-hand"/>
    <property type="match status" value="2"/>
</dbReference>
<dbReference type="GeneID" id="14906676"/>
<protein>
    <recommendedName>
        <fullName evidence="4">EF-hand domain-containing protein</fullName>
    </recommendedName>
</protein>
<dbReference type="eggNOG" id="ENOG502SPVN">
    <property type="taxonomic scope" value="Eukaryota"/>
</dbReference>
<evidence type="ECO:0000313" key="3">
    <source>
        <dbReference type="Proteomes" id="UP000008983"/>
    </source>
</evidence>
<dbReference type="OrthoDB" id="283823at2759"/>
<dbReference type="InterPro" id="IPR050403">
    <property type="entry name" value="Myosin_RLC"/>
</dbReference>
<dbReference type="InParanoid" id="G0QW44"/>
<dbReference type="SUPFAM" id="SSF47473">
    <property type="entry name" value="EF-hand"/>
    <property type="match status" value="1"/>
</dbReference>
<evidence type="ECO:0008006" key="4">
    <source>
        <dbReference type="Google" id="ProtNLM"/>
    </source>
</evidence>
<keyword evidence="3" id="KW-1185">Reference proteome</keyword>
<dbReference type="PANTHER" id="PTHR23049">
    <property type="entry name" value="MYOSIN REGULATORY LIGHT CHAIN 2"/>
    <property type="match status" value="1"/>
</dbReference>
<proteinExistence type="predicted"/>
<dbReference type="EMBL" id="GL983979">
    <property type="protein sequence ID" value="EGR30564.1"/>
    <property type="molecule type" value="Genomic_DNA"/>
</dbReference>
<dbReference type="RefSeq" id="XP_004032151.1">
    <property type="nucleotide sequence ID" value="XM_004032103.1"/>
</dbReference>
<dbReference type="OMA" id="YFREIFN"/>
<organism evidence="2 3">
    <name type="scientific">Ichthyophthirius multifiliis</name>
    <name type="common">White spot disease agent</name>
    <name type="synonym">Ich</name>
    <dbReference type="NCBI Taxonomy" id="5932"/>
    <lineage>
        <taxon>Eukaryota</taxon>
        <taxon>Sar</taxon>
        <taxon>Alveolata</taxon>
        <taxon>Ciliophora</taxon>
        <taxon>Intramacronucleata</taxon>
        <taxon>Oligohymenophorea</taxon>
        <taxon>Hymenostomatida</taxon>
        <taxon>Ophryoglenina</taxon>
        <taxon>Ichthyophthirius</taxon>
    </lineage>
</organism>
<accession>G0QW44</accession>
<dbReference type="InterPro" id="IPR011992">
    <property type="entry name" value="EF-hand-dom_pair"/>
</dbReference>
<dbReference type="AlphaFoldDB" id="G0QW44"/>
<dbReference type="Proteomes" id="UP000008983">
    <property type="component" value="Unassembled WGS sequence"/>
</dbReference>
<reference evidence="2 3" key="1">
    <citation type="submission" date="2011-07" db="EMBL/GenBank/DDBJ databases">
        <authorList>
            <person name="Coyne R."/>
            <person name="Brami D."/>
            <person name="Johnson J."/>
            <person name="Hostetler J."/>
            <person name="Hannick L."/>
            <person name="Clark T."/>
            <person name="Cassidy-Hanley D."/>
            <person name="Inman J."/>
        </authorList>
    </citation>
    <scope>NUCLEOTIDE SEQUENCE [LARGE SCALE GENOMIC DNA]</scope>
    <source>
        <strain evidence="2 3">G5</strain>
    </source>
</reference>